<dbReference type="EMBL" id="DS676064">
    <property type="protein sequence ID" value="EEC03944.1"/>
    <property type="molecule type" value="Genomic_DNA"/>
</dbReference>
<accession>B7PBH2</accession>
<dbReference type="VEuPathDB" id="VectorBase:ISCI017260"/>
<dbReference type="HOGENOM" id="CLU_2294701_0_0_1"/>
<evidence type="ECO:0000313" key="1">
    <source>
        <dbReference type="EMBL" id="EEC03944.1"/>
    </source>
</evidence>
<proteinExistence type="predicted"/>
<protein>
    <submittedName>
        <fullName evidence="1 2">Uncharacterized protein</fullName>
    </submittedName>
</protein>
<evidence type="ECO:0000313" key="2">
    <source>
        <dbReference type="EnsemblMetazoa" id="ISCW017260-PA"/>
    </source>
</evidence>
<reference evidence="1 3" key="1">
    <citation type="submission" date="2008-03" db="EMBL/GenBank/DDBJ databases">
        <title>Annotation of Ixodes scapularis.</title>
        <authorList>
            <consortium name="Ixodes scapularis Genome Project Consortium"/>
            <person name="Caler E."/>
            <person name="Hannick L.I."/>
            <person name="Bidwell S."/>
            <person name="Joardar V."/>
            <person name="Thiagarajan M."/>
            <person name="Amedeo P."/>
            <person name="Galinsky K.J."/>
            <person name="Schobel S."/>
            <person name="Inman J."/>
            <person name="Hostetler J."/>
            <person name="Miller J."/>
            <person name="Hammond M."/>
            <person name="Megy K."/>
            <person name="Lawson D."/>
            <person name="Kodira C."/>
            <person name="Sutton G."/>
            <person name="Meyer J."/>
            <person name="Hill C.A."/>
            <person name="Birren B."/>
            <person name="Nene V."/>
            <person name="Collins F."/>
            <person name="Alarcon-Chaidez F."/>
            <person name="Wikel S."/>
            <person name="Strausberg R."/>
        </authorList>
    </citation>
    <scope>NUCLEOTIDE SEQUENCE [LARGE SCALE GENOMIC DNA]</scope>
    <source>
        <strain evidence="3">Wikel</strain>
        <strain evidence="1">Wikel colony</strain>
    </source>
</reference>
<organism>
    <name type="scientific">Ixodes scapularis</name>
    <name type="common">Black-legged tick</name>
    <name type="synonym">Deer tick</name>
    <dbReference type="NCBI Taxonomy" id="6945"/>
    <lineage>
        <taxon>Eukaryota</taxon>
        <taxon>Metazoa</taxon>
        <taxon>Ecdysozoa</taxon>
        <taxon>Arthropoda</taxon>
        <taxon>Chelicerata</taxon>
        <taxon>Arachnida</taxon>
        <taxon>Acari</taxon>
        <taxon>Parasitiformes</taxon>
        <taxon>Ixodida</taxon>
        <taxon>Ixodoidea</taxon>
        <taxon>Ixodidae</taxon>
        <taxon>Ixodinae</taxon>
        <taxon>Ixodes</taxon>
    </lineage>
</organism>
<dbReference type="InParanoid" id="B7PBH2"/>
<gene>
    <name evidence="1" type="ORF">IscW_ISCW017260</name>
</gene>
<dbReference type="AlphaFoldDB" id="B7PBH2"/>
<dbReference type="PaxDb" id="6945-B7PBH2"/>
<dbReference type="VEuPathDB" id="VectorBase:ISCW017260"/>
<dbReference type="EnsemblMetazoa" id="ISCW017260-RA">
    <property type="protein sequence ID" value="ISCW017260-PA"/>
    <property type="gene ID" value="ISCW017260"/>
</dbReference>
<reference evidence="2" key="2">
    <citation type="submission" date="2020-05" db="UniProtKB">
        <authorList>
            <consortium name="EnsemblMetazoa"/>
        </authorList>
    </citation>
    <scope>IDENTIFICATION</scope>
    <source>
        <strain evidence="2">wikel</strain>
    </source>
</reference>
<keyword evidence="3" id="KW-1185">Reference proteome</keyword>
<name>B7PBH2_IXOSC</name>
<evidence type="ECO:0000313" key="3">
    <source>
        <dbReference type="Proteomes" id="UP000001555"/>
    </source>
</evidence>
<sequence length="101" mass="11406">MLRRNYQALLPPCFVSPCDVLCSVSSCDRPQRRLRAIKTNLLPRECYVTFERGAAPHNPAICLQHWVDGMARSVRCSLSQPIHETQLIAEAVGRHIHSRVG</sequence>
<dbReference type="Proteomes" id="UP000001555">
    <property type="component" value="Unassembled WGS sequence"/>
</dbReference>
<dbReference type="EMBL" id="ABJB010424691">
    <property type="status" value="NOT_ANNOTATED_CDS"/>
    <property type="molecule type" value="Genomic_DNA"/>
</dbReference>